<protein>
    <submittedName>
        <fullName evidence="1">Uncharacterized protein</fullName>
    </submittedName>
</protein>
<reference evidence="1 2" key="1">
    <citation type="submission" date="2018-02" db="EMBL/GenBank/DDBJ databases">
        <title>Draft genome of wild Prunus yedoensis var. nudiflora.</title>
        <authorList>
            <person name="Baek S."/>
            <person name="Kim J.-H."/>
            <person name="Choi K."/>
            <person name="Kim G.-B."/>
            <person name="Cho A."/>
            <person name="Jang H."/>
            <person name="Shin C.-H."/>
            <person name="Yu H.-J."/>
            <person name="Mun J.-H."/>
        </authorList>
    </citation>
    <scope>NUCLEOTIDE SEQUENCE [LARGE SCALE GENOMIC DNA]</scope>
    <source>
        <strain evidence="2">cv. Jeju island</strain>
        <tissue evidence="1">Leaf</tissue>
    </source>
</reference>
<organism evidence="1 2">
    <name type="scientific">Prunus yedoensis var. nudiflora</name>
    <dbReference type="NCBI Taxonomy" id="2094558"/>
    <lineage>
        <taxon>Eukaryota</taxon>
        <taxon>Viridiplantae</taxon>
        <taxon>Streptophyta</taxon>
        <taxon>Embryophyta</taxon>
        <taxon>Tracheophyta</taxon>
        <taxon>Spermatophyta</taxon>
        <taxon>Magnoliopsida</taxon>
        <taxon>eudicotyledons</taxon>
        <taxon>Gunneridae</taxon>
        <taxon>Pentapetalae</taxon>
        <taxon>rosids</taxon>
        <taxon>fabids</taxon>
        <taxon>Rosales</taxon>
        <taxon>Rosaceae</taxon>
        <taxon>Amygdaloideae</taxon>
        <taxon>Amygdaleae</taxon>
        <taxon>Prunus</taxon>
    </lineage>
</organism>
<accession>A0A314YIB7</accession>
<name>A0A314YIB7_PRUYE</name>
<evidence type="ECO:0000313" key="1">
    <source>
        <dbReference type="EMBL" id="PQQ07342.1"/>
    </source>
</evidence>
<comment type="caution">
    <text evidence="1">The sequence shown here is derived from an EMBL/GenBank/DDBJ whole genome shotgun (WGS) entry which is preliminary data.</text>
</comment>
<proteinExistence type="predicted"/>
<evidence type="ECO:0000313" key="2">
    <source>
        <dbReference type="Proteomes" id="UP000250321"/>
    </source>
</evidence>
<dbReference type="AlphaFoldDB" id="A0A314YIB7"/>
<gene>
    <name evidence="1" type="ORF">Pyn_06776</name>
</gene>
<keyword evidence="2" id="KW-1185">Reference proteome</keyword>
<sequence>MESGARRMTWKVMIGEIVTRLRGIRTARVCTPYHTPTVFLYGPDSGADCISQTVYGHASVGHAVWALDQRKCVMSL</sequence>
<dbReference type="EMBL" id="PJQY01000867">
    <property type="protein sequence ID" value="PQQ07342.1"/>
    <property type="molecule type" value="Genomic_DNA"/>
</dbReference>
<dbReference type="Proteomes" id="UP000250321">
    <property type="component" value="Unassembled WGS sequence"/>
</dbReference>